<feature type="binding site" evidence="7">
    <location>
        <position position="32"/>
    </location>
    <ligand>
        <name>UDP-N-acetyl-alpha-D-muramoyl-L-alanyl-D-glutamate</name>
        <dbReference type="ChEBI" id="CHEBI:83900"/>
    </ligand>
</feature>
<keyword evidence="13" id="KW-1185">Reference proteome</keyword>
<dbReference type="SUPFAM" id="SSF53623">
    <property type="entry name" value="MurD-like peptide ligases, catalytic domain"/>
    <property type="match status" value="1"/>
</dbReference>
<feature type="binding site" evidence="7">
    <location>
        <position position="191"/>
    </location>
    <ligand>
        <name>UDP-N-acetyl-alpha-D-muramoyl-L-alanyl-D-glutamate</name>
        <dbReference type="ChEBI" id="CHEBI:83900"/>
    </ligand>
</feature>
<protein>
    <recommendedName>
        <fullName evidence="7">UDP-N-acetylmuramoyl-L-alanyl-D-glutamate--2,6-diaminopimelate ligase</fullName>
        <ecNumber evidence="7">6.3.2.13</ecNumber>
    </recommendedName>
    <alternativeName>
        <fullName evidence="7">Meso-A2pm-adding enzyme</fullName>
    </alternativeName>
    <alternativeName>
        <fullName evidence="7">Meso-diaminopimelate-adding enzyme</fullName>
    </alternativeName>
    <alternativeName>
        <fullName evidence="7">UDP-MurNAc-L-Ala-D-Glu:meso-diaminopimelate ligase</fullName>
    </alternativeName>
    <alternativeName>
        <fullName evidence="7">UDP-MurNAc-tripeptide synthetase</fullName>
    </alternativeName>
    <alternativeName>
        <fullName evidence="7">UDP-N-acetylmuramyl-tripeptide synthetase</fullName>
    </alternativeName>
</protein>
<feature type="binding site" evidence="7">
    <location>
        <begin position="116"/>
        <end position="122"/>
    </location>
    <ligand>
        <name>ATP</name>
        <dbReference type="ChEBI" id="CHEBI:30616"/>
    </ligand>
</feature>
<dbReference type="GO" id="GO:0051301">
    <property type="term" value="P:cell division"/>
    <property type="evidence" value="ECO:0007669"/>
    <property type="project" value="UniProtKB-KW"/>
</dbReference>
<dbReference type="InterPro" id="IPR036615">
    <property type="entry name" value="Mur_ligase_C_dom_sf"/>
</dbReference>
<dbReference type="InterPro" id="IPR005761">
    <property type="entry name" value="UDP-N-AcMur-Glu-dNH2Pim_ligase"/>
</dbReference>
<evidence type="ECO:0000259" key="9">
    <source>
        <dbReference type="Pfam" id="PF01225"/>
    </source>
</evidence>
<keyword evidence="7 12" id="KW-0436">Ligase</keyword>
<dbReference type="PANTHER" id="PTHR23135">
    <property type="entry name" value="MUR LIGASE FAMILY MEMBER"/>
    <property type="match status" value="1"/>
</dbReference>
<evidence type="ECO:0000256" key="7">
    <source>
        <dbReference type="HAMAP-Rule" id="MF_00208"/>
    </source>
</evidence>
<dbReference type="GO" id="GO:0008360">
    <property type="term" value="P:regulation of cell shape"/>
    <property type="evidence" value="ECO:0007669"/>
    <property type="project" value="UniProtKB-KW"/>
</dbReference>
<keyword evidence="5 7" id="KW-0131">Cell cycle</keyword>
<keyword evidence="4 7" id="KW-0573">Peptidoglycan synthesis</keyword>
<feature type="binding site" evidence="7">
    <location>
        <position position="470"/>
    </location>
    <ligand>
        <name>meso-2,6-diaminopimelate</name>
        <dbReference type="ChEBI" id="CHEBI:57791"/>
    </ligand>
</feature>
<keyword evidence="3 7" id="KW-0133">Cell shape</keyword>
<dbReference type="PANTHER" id="PTHR23135:SF4">
    <property type="entry name" value="UDP-N-ACETYLMURAMOYL-L-ALANYL-D-GLUTAMATE--2,6-DIAMINOPIMELATE LIGASE MURE HOMOLOG, CHLOROPLASTIC"/>
    <property type="match status" value="1"/>
</dbReference>
<dbReference type="GO" id="GO:0005524">
    <property type="term" value="F:ATP binding"/>
    <property type="evidence" value="ECO:0007669"/>
    <property type="project" value="UniProtKB-UniRule"/>
</dbReference>
<keyword evidence="7" id="KW-0547">Nucleotide-binding</keyword>
<evidence type="ECO:0000313" key="13">
    <source>
        <dbReference type="Proteomes" id="UP000297890"/>
    </source>
</evidence>
<feature type="binding site" evidence="7">
    <location>
        <begin position="419"/>
        <end position="422"/>
    </location>
    <ligand>
        <name>meso-2,6-diaminopimelate</name>
        <dbReference type="ChEBI" id="CHEBI:57791"/>
    </ligand>
</feature>
<dbReference type="Proteomes" id="UP000297890">
    <property type="component" value="Unassembled WGS sequence"/>
</dbReference>
<feature type="domain" description="Mur ligase central" evidence="11">
    <location>
        <begin position="114"/>
        <end position="323"/>
    </location>
</feature>
<comment type="caution">
    <text evidence="12">The sequence shown here is derived from an EMBL/GenBank/DDBJ whole genome shotgun (WGS) entry which is preliminary data.</text>
</comment>
<evidence type="ECO:0000256" key="8">
    <source>
        <dbReference type="RuleBase" id="RU004135"/>
    </source>
</evidence>
<comment type="catalytic activity">
    <reaction evidence="7">
        <text>UDP-N-acetyl-alpha-D-muramoyl-L-alanyl-D-glutamate + meso-2,6-diaminopimelate + ATP = UDP-N-acetyl-alpha-D-muramoyl-L-alanyl-gamma-D-glutamyl-meso-2,6-diaminopimelate + ADP + phosphate + H(+)</text>
        <dbReference type="Rhea" id="RHEA:23676"/>
        <dbReference type="ChEBI" id="CHEBI:15378"/>
        <dbReference type="ChEBI" id="CHEBI:30616"/>
        <dbReference type="ChEBI" id="CHEBI:43474"/>
        <dbReference type="ChEBI" id="CHEBI:57791"/>
        <dbReference type="ChEBI" id="CHEBI:83900"/>
        <dbReference type="ChEBI" id="CHEBI:83905"/>
        <dbReference type="ChEBI" id="CHEBI:456216"/>
        <dbReference type="EC" id="6.3.2.13"/>
    </reaction>
</comment>
<dbReference type="EC" id="6.3.2.13" evidence="7"/>
<gene>
    <name evidence="7" type="primary">murE</name>
    <name evidence="12" type="ORF">E4680_05075</name>
</gene>
<dbReference type="OrthoDB" id="9800958at2"/>
<comment type="PTM">
    <text evidence="7">Carboxylation is probably crucial for Mg(2+) binding and, consequently, for the gamma-phosphate positioning of ATP.</text>
</comment>
<dbReference type="InterPro" id="IPR004101">
    <property type="entry name" value="Mur_ligase_C"/>
</dbReference>
<dbReference type="SUPFAM" id="SSF63418">
    <property type="entry name" value="MurE/MurF N-terminal domain"/>
    <property type="match status" value="1"/>
</dbReference>
<dbReference type="Pfam" id="PF08245">
    <property type="entry name" value="Mur_ligase_M"/>
    <property type="match status" value="1"/>
</dbReference>
<feature type="domain" description="Mur ligase N-terminal catalytic" evidence="9">
    <location>
        <begin position="25"/>
        <end position="102"/>
    </location>
</feature>
<dbReference type="EMBL" id="SRIO01000005">
    <property type="protein sequence ID" value="TFZ83157.1"/>
    <property type="molecule type" value="Genomic_DNA"/>
</dbReference>
<feature type="binding site" evidence="7">
    <location>
        <position position="30"/>
    </location>
    <ligand>
        <name>UDP-N-acetyl-alpha-D-muramoyl-L-alanyl-D-glutamate</name>
        <dbReference type="ChEBI" id="CHEBI:83900"/>
    </ligand>
</feature>
<feature type="binding site" evidence="7">
    <location>
        <position position="474"/>
    </location>
    <ligand>
        <name>meso-2,6-diaminopimelate</name>
        <dbReference type="ChEBI" id="CHEBI:57791"/>
    </ligand>
</feature>
<keyword evidence="7" id="KW-0963">Cytoplasm</keyword>
<evidence type="ECO:0000256" key="1">
    <source>
        <dbReference type="ARBA" id="ARBA00005898"/>
    </source>
</evidence>
<dbReference type="InterPro" id="IPR013221">
    <property type="entry name" value="Mur_ligase_cen"/>
</dbReference>
<comment type="pathway">
    <text evidence="7 8">Cell wall biogenesis; peptidoglycan biosynthesis.</text>
</comment>
<dbReference type="HAMAP" id="MF_00208">
    <property type="entry name" value="MurE"/>
    <property type="match status" value="1"/>
</dbReference>
<comment type="function">
    <text evidence="7">Catalyzes the addition of meso-diaminopimelic acid to the nucleotide precursor UDP-N-acetylmuramoyl-L-alanyl-D-glutamate (UMAG) in the biosynthesis of bacterial cell-wall peptidoglycan.</text>
</comment>
<dbReference type="InterPro" id="IPR035911">
    <property type="entry name" value="MurE/MurF_N"/>
</dbReference>
<evidence type="ECO:0000256" key="6">
    <source>
        <dbReference type="ARBA" id="ARBA00023316"/>
    </source>
</evidence>
<comment type="subcellular location">
    <subcellularLocation>
        <location evidence="7 8">Cytoplasm</location>
    </subcellularLocation>
</comment>
<feature type="short sequence motif" description="Meso-diaminopimelate recognition motif" evidence="7">
    <location>
        <begin position="419"/>
        <end position="422"/>
    </location>
</feature>
<evidence type="ECO:0000256" key="5">
    <source>
        <dbReference type="ARBA" id="ARBA00023306"/>
    </source>
</evidence>
<proteinExistence type="inferred from homology"/>
<comment type="cofactor">
    <cofactor evidence="7">
        <name>Mg(2+)</name>
        <dbReference type="ChEBI" id="CHEBI:18420"/>
    </cofactor>
</comment>
<comment type="caution">
    <text evidence="7">Lacks conserved residue(s) required for the propagation of feature annotation.</text>
</comment>
<evidence type="ECO:0000259" key="10">
    <source>
        <dbReference type="Pfam" id="PF02875"/>
    </source>
</evidence>
<dbReference type="Pfam" id="PF01225">
    <property type="entry name" value="Mur_ligase"/>
    <property type="match status" value="1"/>
</dbReference>
<dbReference type="NCBIfam" id="TIGR01085">
    <property type="entry name" value="murE"/>
    <property type="match status" value="1"/>
</dbReference>
<dbReference type="UniPathway" id="UPA00219"/>
<dbReference type="InterPro" id="IPR000713">
    <property type="entry name" value="Mur_ligase_N"/>
</dbReference>
<accession>A0A4Z0FC97</accession>
<dbReference type="GO" id="GO:0071555">
    <property type="term" value="P:cell wall organization"/>
    <property type="evidence" value="ECO:0007669"/>
    <property type="project" value="UniProtKB-KW"/>
</dbReference>
<dbReference type="GO" id="GO:0005737">
    <property type="term" value="C:cytoplasm"/>
    <property type="evidence" value="ECO:0007669"/>
    <property type="project" value="UniProtKB-SubCell"/>
</dbReference>
<evidence type="ECO:0000313" key="12">
    <source>
        <dbReference type="EMBL" id="TFZ83157.1"/>
    </source>
</evidence>
<dbReference type="Gene3D" id="3.90.190.20">
    <property type="entry name" value="Mur ligase, C-terminal domain"/>
    <property type="match status" value="1"/>
</dbReference>
<keyword evidence="6 7" id="KW-0961">Cell wall biogenesis/degradation</keyword>
<dbReference type="Gene3D" id="3.40.1390.10">
    <property type="entry name" value="MurE/MurF, N-terminal domain"/>
    <property type="match status" value="1"/>
</dbReference>
<feature type="binding site" evidence="7">
    <location>
        <position position="395"/>
    </location>
    <ligand>
        <name>meso-2,6-diaminopimelate</name>
        <dbReference type="ChEBI" id="CHEBI:57791"/>
    </ligand>
</feature>
<dbReference type="GO" id="GO:0008765">
    <property type="term" value="F:UDP-N-acetylmuramoylalanyl-D-glutamate-2,6-diaminopimelate ligase activity"/>
    <property type="evidence" value="ECO:0007669"/>
    <property type="project" value="UniProtKB-UniRule"/>
</dbReference>
<sequence length="500" mass="52772">MNWTLNRLLTPWGVSTATVGDDIRIGGLTLDSRAVKPNDLFLACAGLSRHGLDYAEEAVRRGAAAVAFDPAQGRSQLPDLSVPLVPIPDLAGQASALADQFYGTPSTSMRVIGITGTNGKTSCAHLLAQTLDDPPGAAAILGTLGNGRPGHLVPSSHTTLDAVSVQAWLARFREEAVRAVAMEVSSHALDQARVAAVHFDTAIFTNLTRDHLDYHGTEAAYAAAKRRLFEMPELRMAVMWAEDPAAYTMASALSADCRQVWAGLTPRARATLPAGAARLWVRATKPRANGVDLVLDGDWGEGAVHLPLLGRFNVANALLVLAALVGGGLPWSAALARLAAVQPVPGRMQRVGGGRLPQAIIDYAHTPDALAQAIAACREHGARYVVCVFGCGGDRDRGKRPLMGEVAGRLADSVVLTDDNPRSEPPDAIIAAIRAGIPAGVPVRIERDRRAAIVGALQAASAGDWVLVAGKGHETGQIFADREEPFSDLAVIEDWFREAA</sequence>
<dbReference type="NCBIfam" id="NF001126">
    <property type="entry name" value="PRK00139.1-4"/>
    <property type="match status" value="1"/>
</dbReference>
<dbReference type="GO" id="GO:0009252">
    <property type="term" value="P:peptidoglycan biosynthetic process"/>
    <property type="evidence" value="ECO:0007669"/>
    <property type="project" value="UniProtKB-UniRule"/>
</dbReference>
<dbReference type="SUPFAM" id="SSF53244">
    <property type="entry name" value="MurD-like peptide ligases, peptide-binding domain"/>
    <property type="match status" value="1"/>
</dbReference>
<dbReference type="Pfam" id="PF02875">
    <property type="entry name" value="Mur_ligase_C"/>
    <property type="match status" value="1"/>
</dbReference>
<dbReference type="Gene3D" id="3.40.1190.10">
    <property type="entry name" value="Mur-like, catalytic domain"/>
    <property type="match status" value="1"/>
</dbReference>
<keyword evidence="2 7" id="KW-0132">Cell division</keyword>
<dbReference type="InterPro" id="IPR036565">
    <property type="entry name" value="Mur-like_cat_sf"/>
</dbReference>
<feature type="binding site" evidence="7">
    <location>
        <begin position="158"/>
        <end position="159"/>
    </location>
    <ligand>
        <name>UDP-N-acetyl-alpha-D-muramoyl-L-alanyl-D-glutamate</name>
        <dbReference type="ChEBI" id="CHEBI:83900"/>
    </ligand>
</feature>
<feature type="binding site" evidence="7">
    <location>
        <position position="193"/>
    </location>
    <ligand>
        <name>UDP-N-acetyl-alpha-D-muramoyl-L-alanyl-D-glutamate</name>
        <dbReference type="ChEBI" id="CHEBI:83900"/>
    </ligand>
</feature>
<feature type="domain" description="Mur ligase C-terminal" evidence="10">
    <location>
        <begin position="346"/>
        <end position="472"/>
    </location>
</feature>
<comment type="similarity">
    <text evidence="1 7">Belongs to the MurCDEF family. MurE subfamily.</text>
</comment>
<evidence type="ECO:0000256" key="2">
    <source>
        <dbReference type="ARBA" id="ARBA00022618"/>
    </source>
</evidence>
<feature type="modified residue" description="N6-carboxylysine" evidence="7">
    <location>
        <position position="225"/>
    </location>
</feature>
<dbReference type="GO" id="GO:0000287">
    <property type="term" value="F:magnesium ion binding"/>
    <property type="evidence" value="ECO:0007669"/>
    <property type="project" value="UniProtKB-UniRule"/>
</dbReference>
<feature type="binding site" evidence="7">
    <location>
        <position position="185"/>
    </location>
    <ligand>
        <name>UDP-N-acetyl-alpha-D-muramoyl-L-alanyl-D-glutamate</name>
        <dbReference type="ChEBI" id="CHEBI:83900"/>
    </ligand>
</feature>
<evidence type="ECO:0000256" key="3">
    <source>
        <dbReference type="ARBA" id="ARBA00022960"/>
    </source>
</evidence>
<reference evidence="12 13" key="1">
    <citation type="journal article" date="2019" name="ISME J.">
        <title>Candidatus Macondimonas diazotrophica, a novel gammaproteobacterial genus dominating crude-oil-contaminated coastal sediments.</title>
        <authorList>
            <person name="Karthikeyan S."/>
            <person name="Konstantinidis K."/>
        </authorList>
    </citation>
    <scope>NUCLEOTIDE SEQUENCE [LARGE SCALE GENOMIC DNA]</scope>
    <source>
        <strain evidence="12 13">KTK01</strain>
    </source>
</reference>
<name>A0A4Z0FC97_9GAMM</name>
<keyword evidence="7" id="KW-0067">ATP-binding</keyword>
<keyword evidence="7" id="KW-0460">Magnesium</keyword>
<organism evidence="12 13">
    <name type="scientific">Candidatus Macondimonas diazotrophica</name>
    <dbReference type="NCBI Taxonomy" id="2305248"/>
    <lineage>
        <taxon>Bacteria</taxon>
        <taxon>Pseudomonadati</taxon>
        <taxon>Pseudomonadota</taxon>
        <taxon>Gammaproteobacteria</taxon>
        <taxon>Chromatiales</taxon>
        <taxon>Ectothiorhodospiraceae</taxon>
        <taxon>Candidatus Macondimonas</taxon>
    </lineage>
</organism>
<dbReference type="AlphaFoldDB" id="A0A4Z0FC97"/>
<evidence type="ECO:0000259" key="11">
    <source>
        <dbReference type="Pfam" id="PF08245"/>
    </source>
</evidence>
<evidence type="ECO:0000256" key="4">
    <source>
        <dbReference type="ARBA" id="ARBA00022984"/>
    </source>
</evidence>